<proteinExistence type="predicted"/>
<name>A0A1W6MN54_9FLAO</name>
<dbReference type="STRING" id="331648.BST97_14045"/>
<keyword evidence="3" id="KW-1185">Reference proteome</keyword>
<dbReference type="GO" id="GO:1990281">
    <property type="term" value="C:efflux pump complex"/>
    <property type="evidence" value="ECO:0007669"/>
    <property type="project" value="TreeGrafter"/>
</dbReference>
<dbReference type="AlphaFoldDB" id="A0A1W6MN54"/>
<reference evidence="2 3" key="1">
    <citation type="submission" date="2016-11" db="EMBL/GenBank/DDBJ databases">
        <title>Trade-off between light-utilization and light-protection in marine flavobacteria.</title>
        <authorList>
            <person name="Kumagai Y."/>
        </authorList>
    </citation>
    <scope>NUCLEOTIDE SEQUENCE [LARGE SCALE GENOMIC DNA]</scope>
    <source>
        <strain evidence="2 3">JCM 13191</strain>
    </source>
</reference>
<dbReference type="SUPFAM" id="SSF111369">
    <property type="entry name" value="HlyD-like secretion proteins"/>
    <property type="match status" value="1"/>
</dbReference>
<dbReference type="RefSeq" id="WP_085767822.1">
    <property type="nucleotide sequence ID" value="NZ_CP019344.1"/>
</dbReference>
<feature type="compositionally biased region" description="Basic and acidic residues" evidence="1">
    <location>
        <begin position="366"/>
        <end position="375"/>
    </location>
</feature>
<feature type="region of interest" description="Disordered" evidence="1">
    <location>
        <begin position="365"/>
        <end position="403"/>
    </location>
</feature>
<dbReference type="Gene3D" id="2.40.50.100">
    <property type="match status" value="1"/>
</dbReference>
<dbReference type="Gene3D" id="2.40.30.170">
    <property type="match status" value="1"/>
</dbReference>
<protein>
    <submittedName>
        <fullName evidence="2">Efflux transporter periplasmic adaptor subunit</fullName>
    </submittedName>
</protein>
<dbReference type="OrthoDB" id="1114717at2"/>
<evidence type="ECO:0000256" key="1">
    <source>
        <dbReference type="SAM" id="MobiDB-lite"/>
    </source>
</evidence>
<dbReference type="PANTHER" id="PTHR30469">
    <property type="entry name" value="MULTIDRUG RESISTANCE PROTEIN MDTA"/>
    <property type="match status" value="1"/>
</dbReference>
<organism evidence="2 3">
    <name type="scientific">Nonlabens spongiae</name>
    <dbReference type="NCBI Taxonomy" id="331648"/>
    <lineage>
        <taxon>Bacteria</taxon>
        <taxon>Pseudomonadati</taxon>
        <taxon>Bacteroidota</taxon>
        <taxon>Flavobacteriia</taxon>
        <taxon>Flavobacteriales</taxon>
        <taxon>Flavobacteriaceae</taxon>
        <taxon>Nonlabens</taxon>
    </lineage>
</organism>
<dbReference type="Gene3D" id="1.10.287.470">
    <property type="entry name" value="Helix hairpin bin"/>
    <property type="match status" value="1"/>
</dbReference>
<gene>
    <name evidence="2" type="ORF">BST97_14045</name>
</gene>
<dbReference type="EMBL" id="CP019344">
    <property type="protein sequence ID" value="ARN79020.1"/>
    <property type="molecule type" value="Genomic_DNA"/>
</dbReference>
<evidence type="ECO:0000313" key="3">
    <source>
        <dbReference type="Proteomes" id="UP000193431"/>
    </source>
</evidence>
<sequence length="403" mass="44796">MRKFIVILVSLAIIAGAVIGAKYLIDNKKAPEKKTTKEVKIVETDTIQNRTVEITIPSNGNLQAKQRIELYSEVTGVFQNTGKLFRAGQEYRKGETIISINNQEFYAQVLSARSDLNNQITAIMPDLRLDYPDSFQQWQEYLDNWNQSSSTPALPEPVNDKERYFITGRNIYTTYYSLKNLENRLGKFTIRAPFNGILTEAMVSEGTLVRNGQQLGEFIQKGTYEMSVAVSAEFGDLLKLGEKVNLTNVMGTKTYEGEVTRINGKVDQATQTITTVIEVSDPSLKEGMYLSANLNAQQVENAVELDRELLQDGNQIFSVSDEKLKLISVTPVHFSEETMVLKGLENGTVIISKTVPGAYEGMLVKSADKDERETVDGDASASRRRQASGDRGKADTSNAGTQQ</sequence>
<dbReference type="Proteomes" id="UP000193431">
    <property type="component" value="Chromosome"/>
</dbReference>
<dbReference type="GO" id="GO:0015562">
    <property type="term" value="F:efflux transmembrane transporter activity"/>
    <property type="evidence" value="ECO:0007669"/>
    <property type="project" value="TreeGrafter"/>
</dbReference>
<accession>A0A1W6MN54</accession>
<evidence type="ECO:0000313" key="2">
    <source>
        <dbReference type="EMBL" id="ARN79020.1"/>
    </source>
</evidence>